<accession>A0A0R1ERW3</accession>
<comment type="subunit">
    <text evidence="4">Homodimer.</text>
</comment>
<keyword evidence="7" id="KW-0408">Iron</keyword>
<evidence type="ECO:0000256" key="7">
    <source>
        <dbReference type="ARBA" id="ARBA00023004"/>
    </source>
</evidence>
<dbReference type="GO" id="GO:0016857">
    <property type="term" value="F:racemase and epimerase activity, acting on carbohydrates and derivatives"/>
    <property type="evidence" value="ECO:0007669"/>
    <property type="project" value="InterPro"/>
</dbReference>
<keyword evidence="6" id="KW-0862">Zinc</keyword>
<evidence type="ECO:0000313" key="12">
    <source>
        <dbReference type="Proteomes" id="UP000051984"/>
    </source>
</evidence>
<dbReference type="CDD" id="cd00429">
    <property type="entry name" value="RPE"/>
    <property type="match status" value="1"/>
</dbReference>
<evidence type="ECO:0000256" key="1">
    <source>
        <dbReference type="ARBA" id="ARBA00001936"/>
    </source>
</evidence>
<evidence type="ECO:0000256" key="10">
    <source>
        <dbReference type="ARBA" id="ARBA00023277"/>
    </source>
</evidence>
<comment type="cofactor">
    <cofactor evidence="1">
        <name>Mn(2+)</name>
        <dbReference type="ChEBI" id="CHEBI:29035"/>
    </cofactor>
</comment>
<evidence type="ECO:0000256" key="2">
    <source>
        <dbReference type="ARBA" id="ARBA00001947"/>
    </source>
</evidence>
<proteinExistence type="predicted"/>
<protein>
    <submittedName>
        <fullName evidence="11">Ribulose-phosphate 3-epimerase</fullName>
    </submittedName>
</protein>
<name>A0A0R1ERW3_LACZE</name>
<evidence type="ECO:0000256" key="6">
    <source>
        <dbReference type="ARBA" id="ARBA00022833"/>
    </source>
</evidence>
<dbReference type="GO" id="GO:0046872">
    <property type="term" value="F:metal ion binding"/>
    <property type="evidence" value="ECO:0007669"/>
    <property type="project" value="UniProtKB-KW"/>
</dbReference>
<keyword evidence="9" id="KW-0413">Isomerase</keyword>
<organism evidence="11 12">
    <name type="scientific">Lacticaseibacillus zeae DSM 20178 = KCTC 3804</name>
    <dbReference type="NCBI Taxonomy" id="1423816"/>
    <lineage>
        <taxon>Bacteria</taxon>
        <taxon>Bacillati</taxon>
        <taxon>Bacillota</taxon>
        <taxon>Bacilli</taxon>
        <taxon>Lactobacillales</taxon>
        <taxon>Lactobacillaceae</taxon>
        <taxon>Lacticaseibacillus</taxon>
    </lineage>
</organism>
<dbReference type="GO" id="GO:0006163">
    <property type="term" value="P:purine nucleotide metabolic process"/>
    <property type="evidence" value="ECO:0007669"/>
    <property type="project" value="UniProtKB-ARBA"/>
</dbReference>
<evidence type="ECO:0000256" key="3">
    <source>
        <dbReference type="ARBA" id="ARBA00001954"/>
    </source>
</evidence>
<dbReference type="GO" id="GO:0046496">
    <property type="term" value="P:nicotinamide nucleotide metabolic process"/>
    <property type="evidence" value="ECO:0007669"/>
    <property type="project" value="UniProtKB-ARBA"/>
</dbReference>
<evidence type="ECO:0000256" key="4">
    <source>
        <dbReference type="ARBA" id="ARBA00011738"/>
    </source>
</evidence>
<dbReference type="Proteomes" id="UP000051984">
    <property type="component" value="Unassembled WGS sequence"/>
</dbReference>
<evidence type="ECO:0000256" key="8">
    <source>
        <dbReference type="ARBA" id="ARBA00023211"/>
    </source>
</evidence>
<dbReference type="NCBIfam" id="NF004076">
    <property type="entry name" value="PRK05581.1-4"/>
    <property type="match status" value="1"/>
</dbReference>
<evidence type="ECO:0000256" key="5">
    <source>
        <dbReference type="ARBA" id="ARBA00022723"/>
    </source>
</evidence>
<dbReference type="GeneID" id="93268207"/>
<comment type="cofactor">
    <cofactor evidence="2">
        <name>Zn(2+)</name>
        <dbReference type="ChEBI" id="CHEBI:29105"/>
    </cofactor>
</comment>
<dbReference type="Pfam" id="PF00834">
    <property type="entry name" value="Ribul_P_3_epim"/>
    <property type="match status" value="1"/>
</dbReference>
<keyword evidence="8" id="KW-0464">Manganese</keyword>
<sequence>MDKQILPSILDITPDNLMGMLDTFKQAGIKTLHVDVMDSHYVPSLGLNDRLIKWLHTRTLFNLDIHLMVSNPEPVSKLVIAAGADAVTFHINSIADSFNLVKLIQNKGVEAGIALNPGDSPEQLIELLPILDRVLVMTISPGRHFNGFLSEMQQKVRWLTKYRTDHDSHFLIEVDGGITPETIEAVISAGADQFVSGGYLVKASNPKANIETLKGRIKAHDKD</sequence>
<dbReference type="SUPFAM" id="SSF51366">
    <property type="entry name" value="Ribulose-phoshate binding barrel"/>
    <property type="match status" value="1"/>
</dbReference>
<keyword evidence="5" id="KW-0479">Metal-binding</keyword>
<evidence type="ECO:0000313" key="11">
    <source>
        <dbReference type="EMBL" id="KRK10018.1"/>
    </source>
</evidence>
<dbReference type="InterPro" id="IPR013785">
    <property type="entry name" value="Aldolase_TIM"/>
</dbReference>
<dbReference type="eggNOG" id="COG0036">
    <property type="taxonomic scope" value="Bacteria"/>
</dbReference>
<dbReference type="PATRIC" id="fig|1423816.3.peg.2028"/>
<dbReference type="InterPro" id="IPR011060">
    <property type="entry name" value="RibuloseP-bd_barrel"/>
</dbReference>
<dbReference type="GO" id="GO:0006091">
    <property type="term" value="P:generation of precursor metabolites and energy"/>
    <property type="evidence" value="ECO:0007669"/>
    <property type="project" value="UniProtKB-ARBA"/>
</dbReference>
<evidence type="ECO:0000256" key="9">
    <source>
        <dbReference type="ARBA" id="ARBA00023235"/>
    </source>
</evidence>
<dbReference type="Gene3D" id="3.20.20.70">
    <property type="entry name" value="Aldolase class I"/>
    <property type="match status" value="1"/>
</dbReference>
<dbReference type="GO" id="GO:0005975">
    <property type="term" value="P:carbohydrate metabolic process"/>
    <property type="evidence" value="ECO:0007669"/>
    <property type="project" value="InterPro"/>
</dbReference>
<gene>
    <name evidence="11" type="ORF">FD51_GL001952</name>
</gene>
<reference evidence="11 12" key="1">
    <citation type="journal article" date="2015" name="Genome Announc.">
        <title>Expanding the biotechnology potential of lactobacilli through comparative genomics of 213 strains and associated genera.</title>
        <authorList>
            <person name="Sun Z."/>
            <person name="Harris H.M."/>
            <person name="McCann A."/>
            <person name="Guo C."/>
            <person name="Argimon S."/>
            <person name="Zhang W."/>
            <person name="Yang X."/>
            <person name="Jeffery I.B."/>
            <person name="Cooney J.C."/>
            <person name="Kagawa T.F."/>
            <person name="Liu W."/>
            <person name="Song Y."/>
            <person name="Salvetti E."/>
            <person name="Wrobel A."/>
            <person name="Rasinkangas P."/>
            <person name="Parkhill J."/>
            <person name="Rea M.C."/>
            <person name="O'Sullivan O."/>
            <person name="Ritari J."/>
            <person name="Douillard F.P."/>
            <person name="Paul Ross R."/>
            <person name="Yang R."/>
            <person name="Briner A.E."/>
            <person name="Felis G.E."/>
            <person name="de Vos W.M."/>
            <person name="Barrangou R."/>
            <person name="Klaenhammer T.R."/>
            <person name="Caufield P.W."/>
            <person name="Cui Y."/>
            <person name="Zhang H."/>
            <person name="O'Toole P.W."/>
        </authorList>
    </citation>
    <scope>NUCLEOTIDE SEQUENCE [LARGE SCALE GENOMIC DNA]</scope>
    <source>
        <strain evidence="11 12">DSM 20178</strain>
    </source>
</reference>
<dbReference type="PANTHER" id="PTHR11749">
    <property type="entry name" value="RIBULOSE-5-PHOSPHATE-3-EPIMERASE"/>
    <property type="match status" value="1"/>
</dbReference>
<comment type="cofactor">
    <cofactor evidence="3">
        <name>Fe(2+)</name>
        <dbReference type="ChEBI" id="CHEBI:29033"/>
    </cofactor>
</comment>
<dbReference type="GO" id="GO:1901135">
    <property type="term" value="P:carbohydrate derivative metabolic process"/>
    <property type="evidence" value="ECO:0007669"/>
    <property type="project" value="UniProtKB-ARBA"/>
</dbReference>
<dbReference type="InterPro" id="IPR000056">
    <property type="entry name" value="Ribul_P_3_epim-like"/>
</dbReference>
<dbReference type="AlphaFoldDB" id="A0A0R1ERW3"/>
<dbReference type="FunFam" id="3.20.20.70:FF:000191">
    <property type="entry name" value="ribulose-phosphate 3-epimerase isoform X2"/>
    <property type="match status" value="1"/>
</dbReference>
<dbReference type="EMBL" id="AZCT01000026">
    <property type="protein sequence ID" value="KRK10018.1"/>
    <property type="molecule type" value="Genomic_DNA"/>
</dbReference>
<dbReference type="RefSeq" id="WP_010492931.1">
    <property type="nucleotide sequence ID" value="NZ_AZCT01000026.1"/>
</dbReference>
<comment type="caution">
    <text evidence="11">The sequence shown here is derived from an EMBL/GenBank/DDBJ whole genome shotgun (WGS) entry which is preliminary data.</text>
</comment>
<keyword evidence="10" id="KW-0119">Carbohydrate metabolism</keyword>